<reference evidence="2 3" key="1">
    <citation type="journal article" date="2019" name="J. Hered.">
        <title>An Improved Genome Assembly for Drosophila navojoa, the Basal Species in the mojavensis Cluster.</title>
        <authorList>
            <person name="Vanderlinde T."/>
            <person name="Dupim E.G."/>
            <person name="Nazario-Yepiz N.O."/>
            <person name="Carvalho A.B."/>
        </authorList>
    </citation>
    <scope>NUCLEOTIDE SEQUENCE [LARGE SCALE GENOMIC DNA]</scope>
    <source>
        <strain evidence="2">Navoj_Jal97</strain>
        <tissue evidence="2">Whole organism</tissue>
    </source>
</reference>
<evidence type="ECO:0000256" key="1">
    <source>
        <dbReference type="SAM" id="SignalP"/>
    </source>
</evidence>
<feature type="chain" id="PRO_5019827871" evidence="1">
    <location>
        <begin position="27"/>
        <end position="108"/>
    </location>
</feature>
<evidence type="ECO:0000313" key="3">
    <source>
        <dbReference type="Proteomes" id="UP000295192"/>
    </source>
</evidence>
<evidence type="ECO:0000313" key="2">
    <source>
        <dbReference type="EMBL" id="TDG47249.1"/>
    </source>
</evidence>
<organism evidence="2 3">
    <name type="scientific">Drosophila navojoa</name>
    <name type="common">Fruit fly</name>
    <dbReference type="NCBI Taxonomy" id="7232"/>
    <lineage>
        <taxon>Eukaryota</taxon>
        <taxon>Metazoa</taxon>
        <taxon>Ecdysozoa</taxon>
        <taxon>Arthropoda</taxon>
        <taxon>Hexapoda</taxon>
        <taxon>Insecta</taxon>
        <taxon>Pterygota</taxon>
        <taxon>Neoptera</taxon>
        <taxon>Endopterygota</taxon>
        <taxon>Diptera</taxon>
        <taxon>Brachycera</taxon>
        <taxon>Muscomorpha</taxon>
        <taxon>Ephydroidea</taxon>
        <taxon>Drosophilidae</taxon>
        <taxon>Drosophila</taxon>
    </lineage>
</organism>
<keyword evidence="3" id="KW-1185">Reference proteome</keyword>
<sequence length="108" mass="11676">MISNAIIISCAVLAIIFVAYLPLGDAVTCTVEPDNVDCVDCLDPINIENAECIAEDYEYYEDDDDALATRRPPSPFKQSLTSTAAAATAAADIRQVFGFWLTSILVLL</sequence>
<dbReference type="AlphaFoldDB" id="A0A484BEU1"/>
<keyword evidence="1" id="KW-0732">Signal</keyword>
<dbReference type="OrthoDB" id="7872698at2759"/>
<protein>
    <submittedName>
        <fullName evidence="2">Uncharacterized protein</fullName>
    </submittedName>
</protein>
<dbReference type="EMBL" id="LSRL02000047">
    <property type="protein sequence ID" value="TDG47249.1"/>
    <property type="molecule type" value="Genomic_DNA"/>
</dbReference>
<comment type="caution">
    <text evidence="2">The sequence shown here is derived from an EMBL/GenBank/DDBJ whole genome shotgun (WGS) entry which is preliminary data.</text>
</comment>
<accession>A0A484BEU1</accession>
<proteinExistence type="predicted"/>
<dbReference type="Proteomes" id="UP000295192">
    <property type="component" value="Unassembled WGS sequence"/>
</dbReference>
<feature type="signal peptide" evidence="1">
    <location>
        <begin position="1"/>
        <end position="26"/>
    </location>
</feature>
<gene>
    <name evidence="2" type="ORF">AWZ03_006380</name>
</gene>
<name>A0A484BEU1_DRONA</name>